<keyword evidence="1" id="KW-1133">Transmembrane helix</keyword>
<keyword evidence="1" id="KW-0472">Membrane</keyword>
<proteinExistence type="predicted"/>
<dbReference type="AlphaFoldDB" id="A0A9N8W9T0"/>
<sequence length="290" mass="32094">MLVKFVTILHTCFIITLCLDIAKALVNPVQPLTSNLSSPKIAPKRGLNHRDNVVTYTTTSTSIMPTETATPTETPKPAAAEPFHLSWPSWMTDVLSHIYNVMALGAIIALFIMRAEKKSISISRRHFIPPSIYDIFRAAQFFITTALLSLPCLSSSYRNLAFRIGWLSGLPPSFVDSAAISKGVDKQIRGTLCNVLQNCSKDVNNGCVDNLVLHSDPRFSGFAAFGQSQNVPGYDLFFIVMIMFCAAMVIVTSIAFLLGLLARSCKFLWEKWPTLETIADHLFLFVLGKQ</sequence>
<feature type="transmembrane region" description="Helical" evidence="1">
    <location>
        <begin position="97"/>
        <end position="115"/>
    </location>
</feature>
<evidence type="ECO:0000256" key="1">
    <source>
        <dbReference type="SAM" id="Phobius"/>
    </source>
</evidence>
<feature type="transmembrane region" description="Helical" evidence="1">
    <location>
        <begin position="236"/>
        <end position="261"/>
    </location>
</feature>
<keyword evidence="2" id="KW-0732">Signal</keyword>
<evidence type="ECO:0000313" key="3">
    <source>
        <dbReference type="EMBL" id="CAG8479197.1"/>
    </source>
</evidence>
<name>A0A9N8W9T0_9GLOM</name>
<keyword evidence="1" id="KW-0812">Transmembrane</keyword>
<accession>A0A9N8W9T0</accession>
<feature type="chain" id="PRO_5040332744" evidence="2">
    <location>
        <begin position="25"/>
        <end position="290"/>
    </location>
</feature>
<comment type="caution">
    <text evidence="3">The sequence shown here is derived from an EMBL/GenBank/DDBJ whole genome shotgun (WGS) entry which is preliminary data.</text>
</comment>
<dbReference type="Proteomes" id="UP000789739">
    <property type="component" value="Unassembled WGS sequence"/>
</dbReference>
<dbReference type="EMBL" id="CAJVPI010000096">
    <property type="protein sequence ID" value="CAG8479197.1"/>
    <property type="molecule type" value="Genomic_DNA"/>
</dbReference>
<reference evidence="3" key="1">
    <citation type="submission" date="2021-06" db="EMBL/GenBank/DDBJ databases">
        <authorList>
            <person name="Kallberg Y."/>
            <person name="Tangrot J."/>
            <person name="Rosling A."/>
        </authorList>
    </citation>
    <scope>NUCLEOTIDE SEQUENCE</scope>
    <source>
        <strain evidence="3">BR232B</strain>
    </source>
</reference>
<dbReference type="OrthoDB" id="2405958at2759"/>
<evidence type="ECO:0000256" key="2">
    <source>
        <dbReference type="SAM" id="SignalP"/>
    </source>
</evidence>
<gene>
    <name evidence="3" type="ORF">PBRASI_LOCUS1484</name>
</gene>
<keyword evidence="4" id="KW-1185">Reference proteome</keyword>
<organism evidence="3 4">
    <name type="scientific">Paraglomus brasilianum</name>
    <dbReference type="NCBI Taxonomy" id="144538"/>
    <lineage>
        <taxon>Eukaryota</taxon>
        <taxon>Fungi</taxon>
        <taxon>Fungi incertae sedis</taxon>
        <taxon>Mucoromycota</taxon>
        <taxon>Glomeromycotina</taxon>
        <taxon>Glomeromycetes</taxon>
        <taxon>Paraglomerales</taxon>
        <taxon>Paraglomeraceae</taxon>
        <taxon>Paraglomus</taxon>
    </lineage>
</organism>
<feature type="transmembrane region" description="Helical" evidence="1">
    <location>
        <begin position="135"/>
        <end position="157"/>
    </location>
</feature>
<feature type="signal peptide" evidence="2">
    <location>
        <begin position="1"/>
        <end position="24"/>
    </location>
</feature>
<evidence type="ECO:0000313" key="4">
    <source>
        <dbReference type="Proteomes" id="UP000789739"/>
    </source>
</evidence>
<protein>
    <submittedName>
        <fullName evidence="3">8043_t:CDS:1</fullName>
    </submittedName>
</protein>